<reference evidence="1" key="2">
    <citation type="submission" date="2021-08" db="EMBL/GenBank/DDBJ databases">
        <authorList>
            <person name="Tani A."/>
            <person name="Ola A."/>
            <person name="Ogura Y."/>
            <person name="Katsura K."/>
            <person name="Hayashi T."/>
        </authorList>
    </citation>
    <scope>NUCLEOTIDE SEQUENCE</scope>
    <source>
        <strain evidence="1">DSM 19015</strain>
    </source>
</reference>
<dbReference type="Proteomes" id="UP001055125">
    <property type="component" value="Unassembled WGS sequence"/>
</dbReference>
<protein>
    <submittedName>
        <fullName evidence="1">Uncharacterized protein</fullName>
    </submittedName>
</protein>
<dbReference type="RefSeq" id="WP_238243531.1">
    <property type="nucleotide sequence ID" value="NZ_BPQP01000021.1"/>
</dbReference>
<proteinExistence type="predicted"/>
<sequence length="75" mass="8233">MRSYNLFCLKSVTGLCCAVPESCAVPAFVDGGRWTYNGKLEDAQAAPIDFDGRAAETGVRFNGFYLFQTVDPRFA</sequence>
<comment type="caution">
    <text evidence="1">The sequence shown here is derived from an EMBL/GenBank/DDBJ whole genome shotgun (WGS) entry which is preliminary data.</text>
</comment>
<gene>
    <name evidence="1" type="ORF">OCOJLMKI_1549</name>
</gene>
<dbReference type="EMBL" id="BPQP01000021">
    <property type="protein sequence ID" value="GJD94347.1"/>
    <property type="molecule type" value="Genomic_DNA"/>
</dbReference>
<reference evidence="1" key="1">
    <citation type="journal article" date="2021" name="Front. Microbiol.">
        <title>Comprehensive Comparative Genomics and Phenotyping of Methylobacterium Species.</title>
        <authorList>
            <person name="Alessa O."/>
            <person name="Ogura Y."/>
            <person name="Fujitani Y."/>
            <person name="Takami H."/>
            <person name="Hayashi T."/>
            <person name="Sahin N."/>
            <person name="Tani A."/>
        </authorList>
    </citation>
    <scope>NUCLEOTIDE SEQUENCE</scope>
    <source>
        <strain evidence="1">DSM 19015</strain>
    </source>
</reference>
<evidence type="ECO:0000313" key="2">
    <source>
        <dbReference type="Proteomes" id="UP001055125"/>
    </source>
</evidence>
<keyword evidence="2" id="KW-1185">Reference proteome</keyword>
<organism evidence="1 2">
    <name type="scientific">Methylobacterium iners</name>
    <dbReference type="NCBI Taxonomy" id="418707"/>
    <lineage>
        <taxon>Bacteria</taxon>
        <taxon>Pseudomonadati</taxon>
        <taxon>Pseudomonadota</taxon>
        <taxon>Alphaproteobacteria</taxon>
        <taxon>Hyphomicrobiales</taxon>
        <taxon>Methylobacteriaceae</taxon>
        <taxon>Methylobacterium</taxon>
    </lineage>
</organism>
<accession>A0ABQ4RXN4</accession>
<name>A0ABQ4RXN4_9HYPH</name>
<evidence type="ECO:0000313" key="1">
    <source>
        <dbReference type="EMBL" id="GJD94347.1"/>
    </source>
</evidence>